<dbReference type="InterPro" id="IPR035906">
    <property type="entry name" value="MetI-like_sf"/>
</dbReference>
<evidence type="ECO:0000256" key="6">
    <source>
        <dbReference type="ARBA" id="ARBA00022970"/>
    </source>
</evidence>
<reference evidence="11 12" key="1">
    <citation type="submission" date="2019-11" db="EMBL/GenBank/DDBJ databases">
        <title>Whole-genome sequence of a Rhodoblastus acidophilus DSM 142.</title>
        <authorList>
            <person name="Kyndt J.A."/>
            <person name="Meyer T.E."/>
        </authorList>
    </citation>
    <scope>NUCLEOTIDE SEQUENCE [LARGE SCALE GENOMIC DNA]</scope>
    <source>
        <strain evidence="11 12">DSM 142</strain>
    </source>
</reference>
<feature type="transmembrane region" description="Helical" evidence="9">
    <location>
        <begin position="80"/>
        <end position="109"/>
    </location>
</feature>
<evidence type="ECO:0000256" key="9">
    <source>
        <dbReference type="RuleBase" id="RU363032"/>
    </source>
</evidence>
<keyword evidence="7 9" id="KW-1133">Transmembrane helix</keyword>
<feature type="transmembrane region" description="Helical" evidence="9">
    <location>
        <begin position="295"/>
        <end position="316"/>
    </location>
</feature>
<gene>
    <name evidence="11" type="ORF">GJ654_19790</name>
</gene>
<dbReference type="GO" id="GO:0006865">
    <property type="term" value="P:amino acid transport"/>
    <property type="evidence" value="ECO:0007669"/>
    <property type="project" value="UniProtKB-KW"/>
</dbReference>
<dbReference type="PANTHER" id="PTHR30614">
    <property type="entry name" value="MEMBRANE COMPONENT OF AMINO ACID ABC TRANSPORTER"/>
    <property type="match status" value="1"/>
</dbReference>
<comment type="similarity">
    <text evidence="2">Belongs to the binding-protein-dependent transport system permease family. HisMQ subfamily.</text>
</comment>
<evidence type="ECO:0000256" key="4">
    <source>
        <dbReference type="ARBA" id="ARBA00022475"/>
    </source>
</evidence>
<evidence type="ECO:0000313" key="12">
    <source>
        <dbReference type="Proteomes" id="UP000439113"/>
    </source>
</evidence>
<dbReference type="Gene3D" id="1.10.3720.10">
    <property type="entry name" value="MetI-like"/>
    <property type="match status" value="1"/>
</dbReference>
<sequence length="329" mass="35296">MARRRPALRPAGALMNRRIALQALLLVIVAALFIAAALNAARNLEARHIPTSFAFLWQTAGFGLNQSVIPFSPLDTYARALLVGVLNTLIVSAVASVLATVVGFAVGFARLSAHWGLSRLAALYVETLRNIPLLLHLLFWYIVLLTPLPQPEQSLSLGGVLLNNRGLYFPFPGLGWPSFDAARNAFNVEGGLRLSPEAAALIFGLTFYTAAYIAEILRAGVQAVPRGQGEAAQALGLSPAQTRRLVVMPQALRVALPPLISQYLALTKNSSLAAFIGFADLMQVSGTILNQTGAALQTIGIDMALYLGLSMLTLALMRRIEKKSDWGAK</sequence>
<dbReference type="GO" id="GO:0022857">
    <property type="term" value="F:transmembrane transporter activity"/>
    <property type="evidence" value="ECO:0007669"/>
    <property type="project" value="InterPro"/>
</dbReference>
<keyword evidence="3 9" id="KW-0813">Transport</keyword>
<dbReference type="Proteomes" id="UP000439113">
    <property type="component" value="Unassembled WGS sequence"/>
</dbReference>
<dbReference type="NCBIfam" id="TIGR01726">
    <property type="entry name" value="HEQRo_perm_3TM"/>
    <property type="match status" value="1"/>
</dbReference>
<evidence type="ECO:0000256" key="3">
    <source>
        <dbReference type="ARBA" id="ARBA00022448"/>
    </source>
</evidence>
<protein>
    <submittedName>
        <fullName evidence="11">ABC transporter permease subunit</fullName>
    </submittedName>
</protein>
<dbReference type="PANTHER" id="PTHR30614:SF37">
    <property type="entry name" value="AMINO-ACID ABC TRANSPORTER PERMEASE PROTEIN YHDX-RELATED"/>
    <property type="match status" value="1"/>
</dbReference>
<dbReference type="CDD" id="cd06261">
    <property type="entry name" value="TM_PBP2"/>
    <property type="match status" value="1"/>
</dbReference>
<evidence type="ECO:0000256" key="7">
    <source>
        <dbReference type="ARBA" id="ARBA00022989"/>
    </source>
</evidence>
<evidence type="ECO:0000256" key="5">
    <source>
        <dbReference type="ARBA" id="ARBA00022692"/>
    </source>
</evidence>
<dbReference type="Pfam" id="PF00528">
    <property type="entry name" value="BPD_transp_1"/>
    <property type="match status" value="1"/>
</dbReference>
<dbReference type="GO" id="GO:0043190">
    <property type="term" value="C:ATP-binding cassette (ABC) transporter complex"/>
    <property type="evidence" value="ECO:0007669"/>
    <property type="project" value="InterPro"/>
</dbReference>
<dbReference type="InterPro" id="IPR000515">
    <property type="entry name" value="MetI-like"/>
</dbReference>
<feature type="transmembrane region" description="Helical" evidence="9">
    <location>
        <begin position="198"/>
        <end position="217"/>
    </location>
</feature>
<keyword evidence="6" id="KW-0029">Amino-acid transport</keyword>
<name>A0A6N8DS42_RHOAC</name>
<dbReference type="InterPro" id="IPR043429">
    <property type="entry name" value="ArtM/GltK/GlnP/TcyL/YhdX-like"/>
</dbReference>
<dbReference type="SUPFAM" id="SSF161098">
    <property type="entry name" value="MetI-like"/>
    <property type="match status" value="1"/>
</dbReference>
<evidence type="ECO:0000256" key="1">
    <source>
        <dbReference type="ARBA" id="ARBA00004429"/>
    </source>
</evidence>
<dbReference type="OrthoDB" id="9808531at2"/>
<dbReference type="EMBL" id="WNKS01000030">
    <property type="protein sequence ID" value="MTV33227.1"/>
    <property type="molecule type" value="Genomic_DNA"/>
</dbReference>
<evidence type="ECO:0000313" key="11">
    <source>
        <dbReference type="EMBL" id="MTV33227.1"/>
    </source>
</evidence>
<comment type="subcellular location">
    <subcellularLocation>
        <location evidence="1">Cell inner membrane</location>
        <topology evidence="1">Multi-pass membrane protein</topology>
    </subcellularLocation>
    <subcellularLocation>
        <location evidence="9">Cell membrane</location>
        <topology evidence="9">Multi-pass membrane protein</topology>
    </subcellularLocation>
</comment>
<keyword evidence="8 9" id="KW-0472">Membrane</keyword>
<keyword evidence="4" id="KW-1003">Cell membrane</keyword>
<feature type="transmembrane region" description="Helical" evidence="9">
    <location>
        <begin position="272"/>
        <end position="289"/>
    </location>
</feature>
<feature type="transmembrane region" description="Helical" evidence="9">
    <location>
        <begin position="130"/>
        <end position="148"/>
    </location>
</feature>
<accession>A0A6N8DS42</accession>
<keyword evidence="5 9" id="KW-0812">Transmembrane</keyword>
<comment type="caution">
    <text evidence="11">The sequence shown here is derived from an EMBL/GenBank/DDBJ whole genome shotgun (WGS) entry which is preliminary data.</text>
</comment>
<evidence type="ECO:0000256" key="8">
    <source>
        <dbReference type="ARBA" id="ARBA00023136"/>
    </source>
</evidence>
<dbReference type="AlphaFoldDB" id="A0A6N8DS42"/>
<evidence type="ECO:0000259" key="10">
    <source>
        <dbReference type="PROSITE" id="PS50928"/>
    </source>
</evidence>
<organism evidence="11 12">
    <name type="scientific">Rhodoblastus acidophilus</name>
    <name type="common">Rhodopseudomonas acidophila</name>
    <dbReference type="NCBI Taxonomy" id="1074"/>
    <lineage>
        <taxon>Bacteria</taxon>
        <taxon>Pseudomonadati</taxon>
        <taxon>Pseudomonadota</taxon>
        <taxon>Alphaproteobacteria</taxon>
        <taxon>Hyphomicrobiales</taxon>
        <taxon>Rhodoblastaceae</taxon>
        <taxon>Rhodoblastus</taxon>
    </lineage>
</organism>
<dbReference type="PROSITE" id="PS50928">
    <property type="entry name" value="ABC_TM1"/>
    <property type="match status" value="1"/>
</dbReference>
<proteinExistence type="inferred from homology"/>
<feature type="domain" description="ABC transmembrane type-1" evidence="10">
    <location>
        <begin position="85"/>
        <end position="318"/>
    </location>
</feature>
<evidence type="ECO:0000256" key="2">
    <source>
        <dbReference type="ARBA" id="ARBA00010072"/>
    </source>
</evidence>
<dbReference type="InterPro" id="IPR010065">
    <property type="entry name" value="AA_ABC_transptr_permease_3TM"/>
</dbReference>